<accession>A0A8G2F5Q1</accession>
<keyword evidence="3" id="KW-0804">Transcription</keyword>
<dbReference type="PANTHER" id="PTHR30055:SF234">
    <property type="entry name" value="HTH-TYPE TRANSCRIPTIONAL REGULATOR BETI"/>
    <property type="match status" value="1"/>
</dbReference>
<dbReference type="SUPFAM" id="SSF46689">
    <property type="entry name" value="Homeodomain-like"/>
    <property type="match status" value="1"/>
</dbReference>
<comment type="caution">
    <text evidence="6">The sequence shown here is derived from an EMBL/GenBank/DDBJ whole genome shotgun (WGS) entry which is preliminary data.</text>
</comment>
<dbReference type="InterPro" id="IPR009057">
    <property type="entry name" value="Homeodomain-like_sf"/>
</dbReference>
<feature type="DNA-binding region" description="H-T-H motif" evidence="4">
    <location>
        <begin position="58"/>
        <end position="77"/>
    </location>
</feature>
<dbReference type="PANTHER" id="PTHR30055">
    <property type="entry name" value="HTH-TYPE TRANSCRIPTIONAL REGULATOR RUTR"/>
    <property type="match status" value="1"/>
</dbReference>
<dbReference type="InterPro" id="IPR001647">
    <property type="entry name" value="HTH_TetR"/>
</dbReference>
<keyword evidence="2 4" id="KW-0238">DNA-binding</keyword>
<keyword evidence="7" id="KW-1185">Reference proteome</keyword>
<protein>
    <submittedName>
        <fullName evidence="6">DNA-binding transcriptional regulator, AcrR family</fullName>
    </submittedName>
</protein>
<dbReference type="Pfam" id="PF09209">
    <property type="entry name" value="CecR_C"/>
    <property type="match status" value="1"/>
</dbReference>
<dbReference type="InterPro" id="IPR015292">
    <property type="entry name" value="Tscrpt_reg_YbiH_C"/>
</dbReference>
<evidence type="ECO:0000256" key="1">
    <source>
        <dbReference type="ARBA" id="ARBA00023015"/>
    </source>
</evidence>
<dbReference type="Gene3D" id="1.10.10.60">
    <property type="entry name" value="Homeodomain-like"/>
    <property type="match status" value="1"/>
</dbReference>
<gene>
    <name evidence="6" type="ORF">SAMN05421830_10484</name>
</gene>
<evidence type="ECO:0000256" key="4">
    <source>
        <dbReference type="PROSITE-ProRule" id="PRU00335"/>
    </source>
</evidence>
<dbReference type="Gene3D" id="1.10.357.10">
    <property type="entry name" value="Tetracycline Repressor, domain 2"/>
    <property type="match status" value="1"/>
</dbReference>
<dbReference type="Pfam" id="PF00440">
    <property type="entry name" value="TetR_N"/>
    <property type="match status" value="1"/>
</dbReference>
<dbReference type="Proteomes" id="UP000199581">
    <property type="component" value="Unassembled WGS sequence"/>
</dbReference>
<proteinExistence type="predicted"/>
<feature type="domain" description="HTH tetR-type" evidence="5">
    <location>
        <begin position="36"/>
        <end position="95"/>
    </location>
</feature>
<dbReference type="PROSITE" id="PS50977">
    <property type="entry name" value="HTH_TETR_2"/>
    <property type="match status" value="1"/>
</dbReference>
<reference evidence="6 7" key="1">
    <citation type="submission" date="2016-10" db="EMBL/GenBank/DDBJ databases">
        <authorList>
            <person name="Varghese N."/>
            <person name="Submissions S."/>
        </authorList>
    </citation>
    <scope>NUCLEOTIDE SEQUENCE [LARGE SCALE GENOMIC DNA]</scope>
    <source>
        <strain evidence="6 7">DSM 1741</strain>
    </source>
</reference>
<dbReference type="InterPro" id="IPR050109">
    <property type="entry name" value="HTH-type_TetR-like_transc_reg"/>
</dbReference>
<dbReference type="OrthoDB" id="9790413at2"/>
<sequence length="249" mass="27631">MTMQKVAERLLKAARGVIDGRGSCLGQDARDPAADVQTRHRLLLAGREVFGRKGGGVTVREICRAANANVAAVNYHFGGKEELLAEVLRILLDELLAIYPMNGGVPDDAPSAERLHGFVFAFLCRILFPEGREDECMLGRMLSEAFVHPMPPFEVHARKHREDVRNFLAPLLLDLAREGGMIADGRDDMRIQMMGRSIVAQILFYNTNRDALMAQRDGLPFTPDEVSEAALHITRFSLGGITHISEHMK</sequence>
<evidence type="ECO:0000313" key="6">
    <source>
        <dbReference type="EMBL" id="SFL62592.1"/>
    </source>
</evidence>
<dbReference type="AlphaFoldDB" id="A0A8G2F5Q1"/>
<evidence type="ECO:0000259" key="5">
    <source>
        <dbReference type="PROSITE" id="PS50977"/>
    </source>
</evidence>
<dbReference type="EMBL" id="FOTO01000004">
    <property type="protein sequence ID" value="SFL62592.1"/>
    <property type="molecule type" value="Genomic_DNA"/>
</dbReference>
<evidence type="ECO:0000256" key="3">
    <source>
        <dbReference type="ARBA" id="ARBA00023163"/>
    </source>
</evidence>
<name>A0A8G2F5Q1_DESNO</name>
<dbReference type="GO" id="GO:0000976">
    <property type="term" value="F:transcription cis-regulatory region binding"/>
    <property type="evidence" value="ECO:0007669"/>
    <property type="project" value="TreeGrafter"/>
</dbReference>
<dbReference type="GO" id="GO:0003700">
    <property type="term" value="F:DNA-binding transcription factor activity"/>
    <property type="evidence" value="ECO:0007669"/>
    <property type="project" value="TreeGrafter"/>
</dbReference>
<evidence type="ECO:0000256" key="2">
    <source>
        <dbReference type="ARBA" id="ARBA00023125"/>
    </source>
</evidence>
<evidence type="ECO:0000313" key="7">
    <source>
        <dbReference type="Proteomes" id="UP000199581"/>
    </source>
</evidence>
<dbReference type="RefSeq" id="WP_092191063.1">
    <property type="nucleotide sequence ID" value="NZ_FOTO01000004.1"/>
</dbReference>
<organism evidence="6 7">
    <name type="scientific">Desulfomicrobium norvegicum (strain DSM 1741 / NCIMB 8310)</name>
    <name type="common">Desulfovibrio baculatus (strain Norway 4)</name>
    <name type="synonym">Desulfovibrio desulfuricans (strain Norway 4)</name>
    <dbReference type="NCBI Taxonomy" id="52561"/>
    <lineage>
        <taxon>Bacteria</taxon>
        <taxon>Pseudomonadati</taxon>
        <taxon>Thermodesulfobacteriota</taxon>
        <taxon>Desulfovibrionia</taxon>
        <taxon>Desulfovibrionales</taxon>
        <taxon>Desulfomicrobiaceae</taxon>
        <taxon>Desulfomicrobium</taxon>
    </lineage>
</organism>
<keyword evidence="1" id="KW-0805">Transcription regulation</keyword>